<evidence type="ECO:0000256" key="5">
    <source>
        <dbReference type="SAM" id="Coils"/>
    </source>
</evidence>
<dbReference type="AlphaFoldDB" id="A0A849VA36"/>
<evidence type="ECO:0000256" key="2">
    <source>
        <dbReference type="ARBA" id="ARBA00022734"/>
    </source>
</evidence>
<keyword evidence="2" id="KW-0430">Lectin</keyword>
<evidence type="ECO:0000256" key="3">
    <source>
        <dbReference type="ARBA" id="ARBA00022837"/>
    </source>
</evidence>
<dbReference type="PROSITE" id="PS51406">
    <property type="entry name" value="FIBRINOGEN_C_2"/>
    <property type="match status" value="1"/>
</dbReference>
<keyword evidence="4" id="KW-1015">Disulfide bond</keyword>
<dbReference type="RefSeq" id="WP_171625542.1">
    <property type="nucleotide sequence ID" value="NZ_JABBPG010000002.1"/>
</dbReference>
<dbReference type="PANTHER" id="PTHR16146">
    <property type="entry name" value="INTELECTIN"/>
    <property type="match status" value="1"/>
</dbReference>
<gene>
    <name evidence="8" type="ORF">HG263_07985</name>
</gene>
<dbReference type="Proteomes" id="UP000586305">
    <property type="component" value="Unassembled WGS sequence"/>
</dbReference>
<reference evidence="8 9" key="1">
    <citation type="submission" date="2020-04" db="EMBL/GenBank/DDBJ databases">
        <title>Pseudoalteromonas caenipelagi sp. nov., isolated from a tidal flat.</title>
        <authorList>
            <person name="Park S."/>
            <person name="Yoon J.-H."/>
        </authorList>
    </citation>
    <scope>NUCLEOTIDE SEQUENCE [LARGE SCALE GENOMIC DNA]</scope>
    <source>
        <strain evidence="8 9">JBTF-M23</strain>
    </source>
</reference>
<name>A0A849VA36_9GAMM</name>
<feature type="coiled-coil region" evidence="5">
    <location>
        <begin position="104"/>
        <end position="145"/>
    </location>
</feature>
<dbReference type="InterPro" id="IPR014716">
    <property type="entry name" value="Fibrinogen_a/b/g_C_1"/>
</dbReference>
<evidence type="ECO:0000256" key="6">
    <source>
        <dbReference type="SAM" id="SignalP"/>
    </source>
</evidence>
<keyword evidence="1" id="KW-0479">Metal-binding</keyword>
<sequence length="351" mass="39265">MEFNGNRFNLVYLAVMLGMTAMSTQAETTSSWIEQPSSVVTSKDVGIGISSPSEALHVQGNAIADDPLQDNHLVTKRYVDSIAHDLQDSTLQLSQQLATLTSQYNTLNTQYQTLSSNLVSLESRYNSVSNQLLIALDRIQALEDKLTPVGRNCLDIITQTPQATTGFYLVDPDGADVGVQAFKVWCDMDYQGGGWTLFANHKDNIENIQVGELISPNEFSVMKAERWQALRATVTGGMMFKDEHGKISQIYQAKVQNANCRNIYTEDDLAQLSTLGDYGLIWHHEDTNCDVSWDFSGVILGDKDSTRVQTYTYQGASVIQAPHSKTRFDVWPYGNDESSRYHQDQLLYFVK</sequence>
<feature type="chain" id="PRO_5032855083" description="Fibrinogen C-terminal domain-containing protein" evidence="6">
    <location>
        <begin position="27"/>
        <end position="351"/>
    </location>
</feature>
<organism evidence="8 9">
    <name type="scientific">Pseudoalteromonas caenipelagi</name>
    <dbReference type="NCBI Taxonomy" id="2726988"/>
    <lineage>
        <taxon>Bacteria</taxon>
        <taxon>Pseudomonadati</taxon>
        <taxon>Pseudomonadota</taxon>
        <taxon>Gammaproteobacteria</taxon>
        <taxon>Alteromonadales</taxon>
        <taxon>Pseudoalteromonadaceae</taxon>
        <taxon>Pseudoalteromonas</taxon>
    </lineage>
</organism>
<proteinExistence type="predicted"/>
<dbReference type="PANTHER" id="PTHR16146:SF46">
    <property type="entry name" value="INTELECTIN-1A-RELATED"/>
    <property type="match status" value="1"/>
</dbReference>
<dbReference type="GO" id="GO:0005615">
    <property type="term" value="C:extracellular space"/>
    <property type="evidence" value="ECO:0007669"/>
    <property type="project" value="TreeGrafter"/>
</dbReference>
<dbReference type="InterPro" id="IPR002181">
    <property type="entry name" value="Fibrinogen_a/b/g_C_dom"/>
</dbReference>
<keyword evidence="6" id="KW-0732">Signal</keyword>
<evidence type="ECO:0000256" key="4">
    <source>
        <dbReference type="ARBA" id="ARBA00023157"/>
    </source>
</evidence>
<evidence type="ECO:0000313" key="9">
    <source>
        <dbReference type="Proteomes" id="UP000586305"/>
    </source>
</evidence>
<dbReference type="GO" id="GO:0046872">
    <property type="term" value="F:metal ion binding"/>
    <property type="evidence" value="ECO:0007669"/>
    <property type="project" value="UniProtKB-KW"/>
</dbReference>
<feature type="domain" description="Fibrinogen C-terminal" evidence="7">
    <location>
        <begin position="144"/>
        <end position="207"/>
    </location>
</feature>
<evidence type="ECO:0000259" key="7">
    <source>
        <dbReference type="PROSITE" id="PS51406"/>
    </source>
</evidence>
<keyword evidence="3" id="KW-0106">Calcium</keyword>
<evidence type="ECO:0000256" key="1">
    <source>
        <dbReference type="ARBA" id="ARBA00022723"/>
    </source>
</evidence>
<evidence type="ECO:0000313" key="8">
    <source>
        <dbReference type="EMBL" id="NOU50479.1"/>
    </source>
</evidence>
<keyword evidence="9" id="KW-1185">Reference proteome</keyword>
<protein>
    <recommendedName>
        <fullName evidence="7">Fibrinogen C-terminal domain-containing protein</fullName>
    </recommendedName>
</protein>
<feature type="signal peptide" evidence="6">
    <location>
        <begin position="1"/>
        <end position="26"/>
    </location>
</feature>
<dbReference type="Gene3D" id="3.90.215.10">
    <property type="entry name" value="Gamma Fibrinogen, chain A, domain 1"/>
    <property type="match status" value="1"/>
</dbReference>
<accession>A0A849VA36</accession>
<dbReference type="GO" id="GO:0070492">
    <property type="term" value="F:oligosaccharide binding"/>
    <property type="evidence" value="ECO:0007669"/>
    <property type="project" value="TreeGrafter"/>
</dbReference>
<comment type="caution">
    <text evidence="8">The sequence shown here is derived from an EMBL/GenBank/DDBJ whole genome shotgun (WGS) entry which is preliminary data.</text>
</comment>
<dbReference type="Pfam" id="PF00147">
    <property type="entry name" value="Fibrinogen_C"/>
    <property type="match status" value="1"/>
</dbReference>
<keyword evidence="5" id="KW-0175">Coiled coil</keyword>
<dbReference type="NCBIfam" id="NF040941">
    <property type="entry name" value="GGGWT_bact"/>
    <property type="match status" value="1"/>
</dbReference>
<dbReference type="InterPro" id="IPR036056">
    <property type="entry name" value="Fibrinogen-like_C"/>
</dbReference>
<dbReference type="EMBL" id="JABBPG010000002">
    <property type="protein sequence ID" value="NOU50479.1"/>
    <property type="molecule type" value="Genomic_DNA"/>
</dbReference>
<dbReference type="SUPFAM" id="SSF56496">
    <property type="entry name" value="Fibrinogen C-terminal domain-like"/>
    <property type="match status" value="1"/>
</dbReference>